<feature type="compositionally biased region" description="Gly residues" evidence="7">
    <location>
        <begin position="761"/>
        <end position="777"/>
    </location>
</feature>
<dbReference type="NCBIfam" id="NF001413">
    <property type="entry name" value="PRK00290.1"/>
    <property type="match status" value="1"/>
</dbReference>
<dbReference type="Pfam" id="PF00012">
    <property type="entry name" value="HSP70"/>
    <property type="match status" value="2"/>
</dbReference>
<dbReference type="GO" id="GO:0005524">
    <property type="term" value="F:ATP binding"/>
    <property type="evidence" value="ECO:0007669"/>
    <property type="project" value="UniProtKB-KW"/>
</dbReference>
<evidence type="ECO:0000256" key="2">
    <source>
        <dbReference type="ARBA" id="ARBA00022741"/>
    </source>
</evidence>
<dbReference type="Gene3D" id="3.30.420.40">
    <property type="match status" value="3"/>
</dbReference>
<dbReference type="PROSITE" id="PS01036">
    <property type="entry name" value="HSP70_3"/>
    <property type="match status" value="1"/>
</dbReference>
<name>A0A078I415_BRANA</name>
<evidence type="ECO:0000256" key="6">
    <source>
        <dbReference type="SAM" id="Coils"/>
    </source>
</evidence>
<organism evidence="9 10">
    <name type="scientific">Brassica napus</name>
    <name type="common">Rape</name>
    <dbReference type="NCBI Taxonomy" id="3708"/>
    <lineage>
        <taxon>Eukaryota</taxon>
        <taxon>Viridiplantae</taxon>
        <taxon>Streptophyta</taxon>
        <taxon>Embryophyta</taxon>
        <taxon>Tracheophyta</taxon>
        <taxon>Spermatophyta</taxon>
        <taxon>Magnoliopsida</taxon>
        <taxon>eudicotyledons</taxon>
        <taxon>Gunneridae</taxon>
        <taxon>Pentapetalae</taxon>
        <taxon>rosids</taxon>
        <taxon>malvids</taxon>
        <taxon>Brassicales</taxon>
        <taxon>Brassicaceae</taxon>
        <taxon>Brassiceae</taxon>
        <taxon>Brassica</taxon>
    </lineage>
</organism>
<sequence length="790" mass="84946">MATAALLRSIRRREVASTPFSAFKCLWSTGKASSNGSYHAQNWRSFSRAFSSKPAGNDVIGIDLGTTNSCVAVMEGKNPKVIENAEGARTTPSVVAFNPKGELLVGTPAKRQAVTNPTNTLFGTKRLIGRKFDDPQTQKEMKMVPYRIVRAPNGDAWVEANGVFPWRFIRVVSRDKVWFLGICGFVGGCGWGVFVERALIWIEGSSGFLWYVGQGRFMEGSYLSSACYRVALPVRCIAANRTLSSGGVPSISKNCSHLDNQSRSSVPSKAGKIIFERREVGECDSACDKETAEAYLGKSVKKAVVTVPAYFNDAQRQATKDAGRIAGLDVERIINEPTAAALSYGMTNKEGLIAVFDLGGGTFDVSVLEISNGVFEVKATNGDTFLGGEDFDNALLDFLVNEFKTSEGIDLARDRLALQRLREAAEKAKIELSSTSQTEINLPFITADASGAKHFNITLTRSKFETLVNNLIERTREPCKNCLKDAGISAKEVDEVLLVGGMTRVPKVQSVVAEIFGKTPSKGVNPDEAVAMGAALQGGILRGDVKELLLLDVTPLSLGIETLGGVFTRLIGRNTTIPTKKSQVFSTAADNQTQVGIKVLQGEREMASDNKLLGEFDLVGIPPSPRGIPQIEVTFDIDANGIVTVSAKDKTTGKEQQITIRSSGGLSEDDIQKMVRDAELHAQKDKERKDLIDTKNTADTTIYSIEKSLGEYREKIPGEVAKEIEDAVADLRSASAGDDVNEIKAKIDAANKAVSKIGEHMSGGGSAPGGGAQGGGSDQTPEADYEEVKK</sequence>
<dbReference type="InterPro" id="IPR012725">
    <property type="entry name" value="Chaperone_DnaK"/>
</dbReference>
<feature type="compositionally biased region" description="Acidic residues" evidence="7">
    <location>
        <begin position="781"/>
        <end position="790"/>
    </location>
</feature>
<dbReference type="PaxDb" id="3708-A0A078I415"/>
<reference evidence="9 10" key="1">
    <citation type="journal article" date="2014" name="Science">
        <title>Plant genetics. Early allopolyploid evolution in the post-Neolithic Brassica napus oilseed genome.</title>
        <authorList>
            <person name="Chalhoub B."/>
            <person name="Denoeud F."/>
            <person name="Liu S."/>
            <person name="Parkin I.A."/>
            <person name="Tang H."/>
            <person name="Wang X."/>
            <person name="Chiquet J."/>
            <person name="Belcram H."/>
            <person name="Tong C."/>
            <person name="Samans B."/>
            <person name="Correa M."/>
            <person name="Da Silva C."/>
            <person name="Just J."/>
            <person name="Falentin C."/>
            <person name="Koh C.S."/>
            <person name="Le Clainche I."/>
            <person name="Bernard M."/>
            <person name="Bento P."/>
            <person name="Noel B."/>
            <person name="Labadie K."/>
            <person name="Alberti A."/>
            <person name="Charles M."/>
            <person name="Arnaud D."/>
            <person name="Guo H."/>
            <person name="Daviaud C."/>
            <person name="Alamery S."/>
            <person name="Jabbari K."/>
            <person name="Zhao M."/>
            <person name="Edger P.P."/>
            <person name="Chelaifa H."/>
            <person name="Tack D."/>
            <person name="Lassalle G."/>
            <person name="Mestiri I."/>
            <person name="Schnel N."/>
            <person name="Le Paslier M.C."/>
            <person name="Fan G."/>
            <person name="Renault V."/>
            <person name="Bayer P.E."/>
            <person name="Golicz A.A."/>
            <person name="Manoli S."/>
            <person name="Lee T.H."/>
            <person name="Thi V.H."/>
            <person name="Chalabi S."/>
            <person name="Hu Q."/>
            <person name="Fan C."/>
            <person name="Tollenaere R."/>
            <person name="Lu Y."/>
            <person name="Battail C."/>
            <person name="Shen J."/>
            <person name="Sidebottom C.H."/>
            <person name="Wang X."/>
            <person name="Canaguier A."/>
            <person name="Chauveau A."/>
            <person name="Berard A."/>
            <person name="Deniot G."/>
            <person name="Guan M."/>
            <person name="Liu Z."/>
            <person name="Sun F."/>
            <person name="Lim Y.P."/>
            <person name="Lyons E."/>
            <person name="Town C.D."/>
            <person name="Bancroft I."/>
            <person name="Wang X."/>
            <person name="Meng J."/>
            <person name="Ma J."/>
            <person name="Pires J.C."/>
            <person name="King G.J."/>
            <person name="Brunel D."/>
            <person name="Delourme R."/>
            <person name="Renard M."/>
            <person name="Aury J.M."/>
            <person name="Adams K.L."/>
            <person name="Batley J."/>
            <person name="Snowdon R.J."/>
            <person name="Tost J."/>
            <person name="Edwards D."/>
            <person name="Zhou Y."/>
            <person name="Hua W."/>
            <person name="Sharpe A.G."/>
            <person name="Paterson A.H."/>
            <person name="Guan C."/>
            <person name="Wincker P."/>
        </authorList>
    </citation>
    <scope>NUCLEOTIDE SEQUENCE [LARGE SCALE GENOMIC DNA]</scope>
    <source>
        <strain evidence="10">cv. Darmor-bzh</strain>
    </source>
</reference>
<dbReference type="GO" id="GO:0005739">
    <property type="term" value="C:mitochondrion"/>
    <property type="evidence" value="ECO:0000318"/>
    <property type="project" value="GO_Central"/>
</dbReference>
<keyword evidence="8" id="KW-1133">Transmembrane helix</keyword>
<dbReference type="Gene3D" id="1.20.1270.10">
    <property type="match status" value="1"/>
</dbReference>
<dbReference type="FunFam" id="3.30.420.40:FF:000545">
    <property type="entry name" value="Endoplasmic reticulum chaperone BiP"/>
    <property type="match status" value="1"/>
</dbReference>
<dbReference type="FunFam" id="2.60.34.10:FF:000014">
    <property type="entry name" value="Chaperone protein DnaK HSP70"/>
    <property type="match status" value="1"/>
</dbReference>
<keyword evidence="2 5" id="KW-0547">Nucleotide-binding</keyword>
<dbReference type="FunFam" id="3.30.420.40:FF:000020">
    <property type="entry name" value="Chaperone protein HscA homolog"/>
    <property type="match status" value="1"/>
</dbReference>
<keyword evidence="6" id="KW-0175">Coiled coil</keyword>
<dbReference type="SUPFAM" id="SSF53067">
    <property type="entry name" value="Actin-like ATPase domain"/>
    <property type="match status" value="2"/>
</dbReference>
<dbReference type="Gene3D" id="3.90.640.10">
    <property type="entry name" value="Actin, Chain A, domain 4"/>
    <property type="match status" value="1"/>
</dbReference>
<dbReference type="AlphaFoldDB" id="A0A078I415"/>
<evidence type="ECO:0000313" key="10">
    <source>
        <dbReference type="Proteomes" id="UP000028999"/>
    </source>
</evidence>
<dbReference type="Gene3D" id="2.60.34.10">
    <property type="entry name" value="Substrate Binding Domain Of DNAk, Chain A, domain 1"/>
    <property type="match status" value="1"/>
</dbReference>
<dbReference type="PANTHER" id="PTHR19375">
    <property type="entry name" value="HEAT SHOCK PROTEIN 70KDA"/>
    <property type="match status" value="1"/>
</dbReference>
<dbReference type="Gramene" id="CDY44807">
    <property type="protein sequence ID" value="CDY44807"/>
    <property type="gene ID" value="GSBRNA2T00080816001"/>
</dbReference>
<dbReference type="SUPFAM" id="SSF100920">
    <property type="entry name" value="Heat shock protein 70kD (HSP70), peptide-binding domain"/>
    <property type="match status" value="1"/>
</dbReference>
<dbReference type="InterPro" id="IPR029047">
    <property type="entry name" value="HSP70_peptide-bd_sf"/>
</dbReference>
<gene>
    <name evidence="9" type="primary">BnaC02g00800D</name>
    <name evidence="9" type="ORF">GSBRNA2T00080816001</name>
</gene>
<dbReference type="FunFam" id="3.90.640.10:FF:000003">
    <property type="entry name" value="Molecular chaperone DnaK"/>
    <property type="match status" value="1"/>
</dbReference>
<dbReference type="PROSITE" id="PS00329">
    <property type="entry name" value="HSP70_2"/>
    <property type="match status" value="1"/>
</dbReference>
<dbReference type="STRING" id="3708.A0A078I415"/>
<evidence type="ECO:0000256" key="1">
    <source>
        <dbReference type="ARBA" id="ARBA00007381"/>
    </source>
</evidence>
<evidence type="ECO:0000256" key="7">
    <source>
        <dbReference type="SAM" id="MobiDB-lite"/>
    </source>
</evidence>
<dbReference type="FunFam" id="3.30.30.30:FF:000003">
    <property type="entry name" value="Heat shock protein 9"/>
    <property type="match status" value="1"/>
</dbReference>
<dbReference type="InterPro" id="IPR029048">
    <property type="entry name" value="HSP70_C_sf"/>
</dbReference>
<dbReference type="PRINTS" id="PR00301">
    <property type="entry name" value="HEATSHOCK70"/>
</dbReference>
<proteinExistence type="inferred from homology"/>
<evidence type="ECO:0000313" key="9">
    <source>
        <dbReference type="EMBL" id="CDY44807.1"/>
    </source>
</evidence>
<dbReference type="GO" id="GO:0031072">
    <property type="term" value="F:heat shock protein binding"/>
    <property type="evidence" value="ECO:0000318"/>
    <property type="project" value="GO_Central"/>
</dbReference>
<feature type="region of interest" description="Disordered" evidence="7">
    <location>
        <begin position="757"/>
        <end position="790"/>
    </location>
</feature>
<dbReference type="EMBL" id="LK032601">
    <property type="protein sequence ID" value="CDY44807.1"/>
    <property type="molecule type" value="Genomic_DNA"/>
</dbReference>
<evidence type="ECO:0000256" key="4">
    <source>
        <dbReference type="ARBA" id="ARBA00053740"/>
    </source>
</evidence>
<evidence type="ECO:0000256" key="5">
    <source>
        <dbReference type="RuleBase" id="RU003322"/>
    </source>
</evidence>
<evidence type="ECO:0000256" key="3">
    <source>
        <dbReference type="ARBA" id="ARBA00022840"/>
    </source>
</evidence>
<evidence type="ECO:0000256" key="8">
    <source>
        <dbReference type="SAM" id="Phobius"/>
    </source>
</evidence>
<dbReference type="InterPro" id="IPR043129">
    <property type="entry name" value="ATPase_NBD"/>
</dbReference>
<dbReference type="GO" id="GO:0042026">
    <property type="term" value="P:protein refolding"/>
    <property type="evidence" value="ECO:0000318"/>
    <property type="project" value="GO_Central"/>
</dbReference>
<comment type="similarity">
    <text evidence="1 5">Belongs to the heat shock protein 70 family.</text>
</comment>
<comment type="function">
    <text evidence="4">Chaperone involved in the maturation of iron-sulfur [Fe-S] cluster-containing proteins. Has a low intrinsic ATPase activity which is markedly stimulated by HSCB and ISU1. In cooperation with other chaperones, Hsp70s are key components that facilitate folding of de novo synthesized proteins, assist translocation of precursor proteins into organelles, and are responsible for degradation of damaged protein under stress conditions.</text>
</comment>
<dbReference type="OMA" id="MGTDWKI"/>
<dbReference type="GO" id="GO:0051082">
    <property type="term" value="F:unfolded protein binding"/>
    <property type="evidence" value="ECO:0007669"/>
    <property type="project" value="InterPro"/>
</dbReference>
<keyword evidence="3 5" id="KW-0067">ATP-binding</keyword>
<dbReference type="GO" id="GO:0044183">
    <property type="term" value="F:protein folding chaperone"/>
    <property type="evidence" value="ECO:0000318"/>
    <property type="project" value="GO_Central"/>
</dbReference>
<dbReference type="InterPro" id="IPR013126">
    <property type="entry name" value="Hsp_70_fam"/>
</dbReference>
<dbReference type="GO" id="GO:0140662">
    <property type="term" value="F:ATP-dependent protein folding chaperone"/>
    <property type="evidence" value="ECO:0007669"/>
    <property type="project" value="InterPro"/>
</dbReference>
<dbReference type="FunFam" id="3.30.420.40:FF:000004">
    <property type="entry name" value="Molecular chaperone DnaK"/>
    <property type="match status" value="1"/>
</dbReference>
<dbReference type="Gene3D" id="3.30.30.30">
    <property type="match status" value="1"/>
</dbReference>
<dbReference type="Proteomes" id="UP000028999">
    <property type="component" value="Unassembled WGS sequence"/>
</dbReference>
<dbReference type="GO" id="GO:0016887">
    <property type="term" value="F:ATP hydrolysis activity"/>
    <property type="evidence" value="ECO:0000318"/>
    <property type="project" value="GO_Central"/>
</dbReference>
<dbReference type="GO" id="GO:0005737">
    <property type="term" value="C:cytoplasm"/>
    <property type="evidence" value="ECO:0000318"/>
    <property type="project" value="GO_Central"/>
</dbReference>
<keyword evidence="8" id="KW-0812">Transmembrane</keyword>
<keyword evidence="10" id="KW-1185">Reference proteome</keyword>
<accession>A0A078I415</accession>
<dbReference type="GO" id="GO:0016226">
    <property type="term" value="P:iron-sulfur cluster assembly"/>
    <property type="evidence" value="ECO:0000318"/>
    <property type="project" value="GO_Central"/>
</dbReference>
<feature type="transmembrane region" description="Helical" evidence="8">
    <location>
        <begin position="177"/>
        <end position="195"/>
    </location>
</feature>
<feature type="coiled-coil region" evidence="6">
    <location>
        <begin position="411"/>
        <end position="438"/>
    </location>
</feature>
<dbReference type="InterPro" id="IPR018181">
    <property type="entry name" value="Heat_shock_70_CS"/>
</dbReference>
<dbReference type="FunFam" id="1.20.1270.10:FF:000001">
    <property type="entry name" value="Molecular chaperone DnaK"/>
    <property type="match status" value="1"/>
</dbReference>
<keyword evidence="8" id="KW-0472">Membrane</keyword>
<protein>
    <submittedName>
        <fullName evidence="9">BnaC02g00800D protein</fullName>
    </submittedName>
</protein>
<dbReference type="GO" id="GO:0009408">
    <property type="term" value="P:response to heat"/>
    <property type="evidence" value="ECO:0007669"/>
    <property type="project" value="UniProtKB-ARBA"/>
</dbReference>
<dbReference type="HAMAP" id="MF_00332">
    <property type="entry name" value="DnaK"/>
    <property type="match status" value="1"/>
</dbReference>
<dbReference type="PROSITE" id="PS00297">
    <property type="entry name" value="HSP70_1"/>
    <property type="match status" value="1"/>
</dbReference>